<gene>
    <name evidence="1" type="ORF">NQ317_013681</name>
</gene>
<organism evidence="1 2">
    <name type="scientific">Molorchus minor</name>
    <dbReference type="NCBI Taxonomy" id="1323400"/>
    <lineage>
        <taxon>Eukaryota</taxon>
        <taxon>Metazoa</taxon>
        <taxon>Ecdysozoa</taxon>
        <taxon>Arthropoda</taxon>
        <taxon>Hexapoda</taxon>
        <taxon>Insecta</taxon>
        <taxon>Pterygota</taxon>
        <taxon>Neoptera</taxon>
        <taxon>Endopterygota</taxon>
        <taxon>Coleoptera</taxon>
        <taxon>Polyphaga</taxon>
        <taxon>Cucujiformia</taxon>
        <taxon>Chrysomeloidea</taxon>
        <taxon>Cerambycidae</taxon>
        <taxon>Lamiinae</taxon>
        <taxon>Monochamini</taxon>
        <taxon>Molorchus</taxon>
    </lineage>
</organism>
<comment type="caution">
    <text evidence="1">The sequence shown here is derived from an EMBL/GenBank/DDBJ whole genome shotgun (WGS) entry which is preliminary data.</text>
</comment>
<evidence type="ECO:0000313" key="2">
    <source>
        <dbReference type="Proteomes" id="UP001162164"/>
    </source>
</evidence>
<protein>
    <submittedName>
        <fullName evidence="1">Uncharacterized protein</fullName>
    </submittedName>
</protein>
<accession>A0ABQ9JB99</accession>
<sequence>MTPIYSAGAGTADSAGGAYSPRAVSTAGTASWVGGSPFVLAMLGPRRQRGLYLLALFGHQFSFFLPALVHLSGLPVWRGVAPLQSRRGRMDNVVWSLGLGKTTIVLPGPVRVRNISSVSINEDKSCMTYKDSFCYLGENLAYRVVRPWLHSRSIYNLSYLRKNNLRLIKINIIRERENVFIDQQKKLSGANKRLAMLDLLLNENMMAISMI</sequence>
<evidence type="ECO:0000313" key="1">
    <source>
        <dbReference type="EMBL" id="KAJ8975281.1"/>
    </source>
</evidence>
<name>A0ABQ9JB99_9CUCU</name>
<proteinExistence type="predicted"/>
<reference evidence="1" key="1">
    <citation type="journal article" date="2023" name="Insect Mol. Biol.">
        <title>Genome sequencing provides insights into the evolution of gene families encoding plant cell wall-degrading enzymes in longhorned beetles.</title>
        <authorList>
            <person name="Shin N.R."/>
            <person name="Okamura Y."/>
            <person name="Kirsch R."/>
            <person name="Pauchet Y."/>
        </authorList>
    </citation>
    <scope>NUCLEOTIDE SEQUENCE</scope>
    <source>
        <strain evidence="1">MMC_N1</strain>
    </source>
</reference>
<keyword evidence="2" id="KW-1185">Reference proteome</keyword>
<dbReference type="EMBL" id="JAPWTJ010000849">
    <property type="protein sequence ID" value="KAJ8975281.1"/>
    <property type="molecule type" value="Genomic_DNA"/>
</dbReference>
<dbReference type="Proteomes" id="UP001162164">
    <property type="component" value="Unassembled WGS sequence"/>
</dbReference>